<dbReference type="GO" id="GO:0005886">
    <property type="term" value="C:plasma membrane"/>
    <property type="evidence" value="ECO:0007669"/>
    <property type="project" value="UniProtKB-SubCell"/>
</dbReference>
<dbReference type="SMART" id="SM00304">
    <property type="entry name" value="HAMP"/>
    <property type="match status" value="1"/>
</dbReference>
<dbReference type="PANTHER" id="PTHR32089:SF112">
    <property type="entry name" value="LYSOZYME-LIKE PROTEIN-RELATED"/>
    <property type="match status" value="1"/>
</dbReference>
<dbReference type="InterPro" id="IPR000727">
    <property type="entry name" value="T_SNARE_dom"/>
</dbReference>
<feature type="domain" description="HAMP" evidence="9">
    <location>
        <begin position="215"/>
        <end position="268"/>
    </location>
</feature>
<dbReference type="PANTHER" id="PTHR32089">
    <property type="entry name" value="METHYL-ACCEPTING CHEMOTAXIS PROTEIN MCPB"/>
    <property type="match status" value="1"/>
</dbReference>
<evidence type="ECO:0000256" key="6">
    <source>
        <dbReference type="SAM" id="MobiDB-lite"/>
    </source>
</evidence>
<dbReference type="PRINTS" id="PR00260">
    <property type="entry name" value="CHEMTRNSDUCR"/>
</dbReference>
<dbReference type="AlphaFoldDB" id="A0A4S2H475"/>
<evidence type="ECO:0000256" key="4">
    <source>
        <dbReference type="ARBA" id="ARBA00029447"/>
    </source>
</evidence>
<dbReference type="InterPro" id="IPR003660">
    <property type="entry name" value="HAMP_dom"/>
</dbReference>
<evidence type="ECO:0000256" key="1">
    <source>
        <dbReference type="ARBA" id="ARBA00004429"/>
    </source>
</evidence>
<dbReference type="SUPFAM" id="SSF58104">
    <property type="entry name" value="Methyl-accepting chemotaxis protein (MCP) signaling domain"/>
    <property type="match status" value="1"/>
</dbReference>
<evidence type="ECO:0000256" key="5">
    <source>
        <dbReference type="PROSITE-ProRule" id="PRU00284"/>
    </source>
</evidence>
<dbReference type="OrthoDB" id="2489132at2"/>
<evidence type="ECO:0000259" key="7">
    <source>
        <dbReference type="PROSITE" id="PS50111"/>
    </source>
</evidence>
<accession>A0A4S2H475</accession>
<organism evidence="10 11">
    <name type="scientific">Marinicauda algicola</name>
    <dbReference type="NCBI Taxonomy" id="2029849"/>
    <lineage>
        <taxon>Bacteria</taxon>
        <taxon>Pseudomonadati</taxon>
        <taxon>Pseudomonadota</taxon>
        <taxon>Alphaproteobacteria</taxon>
        <taxon>Maricaulales</taxon>
        <taxon>Maricaulaceae</taxon>
        <taxon>Marinicauda</taxon>
    </lineage>
</organism>
<evidence type="ECO:0000259" key="8">
    <source>
        <dbReference type="PROSITE" id="PS50192"/>
    </source>
</evidence>
<comment type="similarity">
    <text evidence="4">Belongs to the methyl-accepting chemotaxis (MCP) protein family.</text>
</comment>
<dbReference type="EMBL" id="SRXW01000001">
    <property type="protein sequence ID" value="TGY90450.1"/>
    <property type="molecule type" value="Genomic_DNA"/>
</dbReference>
<dbReference type="Pfam" id="PF00672">
    <property type="entry name" value="HAMP"/>
    <property type="match status" value="1"/>
</dbReference>
<dbReference type="SMART" id="SM00283">
    <property type="entry name" value="MA"/>
    <property type="match status" value="1"/>
</dbReference>
<proteinExistence type="inferred from homology"/>
<keyword evidence="2" id="KW-1003">Cell membrane</keyword>
<evidence type="ECO:0000256" key="2">
    <source>
        <dbReference type="ARBA" id="ARBA00022519"/>
    </source>
</evidence>
<dbReference type="Pfam" id="PF00015">
    <property type="entry name" value="MCPsignal"/>
    <property type="match status" value="1"/>
</dbReference>
<dbReference type="GO" id="GO:0007165">
    <property type="term" value="P:signal transduction"/>
    <property type="evidence" value="ECO:0007669"/>
    <property type="project" value="UniProtKB-KW"/>
</dbReference>
<dbReference type="PROSITE" id="PS50192">
    <property type="entry name" value="T_SNARE"/>
    <property type="match status" value="1"/>
</dbReference>
<evidence type="ECO:0000256" key="3">
    <source>
        <dbReference type="ARBA" id="ARBA00023224"/>
    </source>
</evidence>
<sequence length="585" mass="60162">MRISNMPMMGKVLVIVALMSAGAAALGGLGLYGTTALRGAVSSVDAAGDSALLGMALEKNVLELSRAEFRLAADPGQSAEIEREIDAAREALEADIAALQALSSAEIDARLAAIERRLETYRGSLDTMVAAAATVETSARSAAETELLALARASRENAAALRAEVVELVATFDQRADIEGANAAALADTTRTTLILGAIAAVIGGLVLGTLIGRQSVSQPLKRAIVRVESLAKGDLDTPVEETARGDEVGTLNRALEVFQSSMREQARLRASNERAARRKLEQAEALAALTDAFEDQVGESVAALASAAEELRATATSMAATAEQTAGESTSVSASTDQTANNIQMVASATEELSTSIREVGQQIARTAEIADRAAGKVAEAIEGIEDLETSSKEIGTVLDLISTVTEQTKLLALNATIEAARAGEAGKGFAVVAAEVRQLAEQTERATGEVTAKIAAIQSRTRDAAEAVREIDTVVGEVSDVSTAVAAAAEQQVAATTEISRNVNEAASGSESVSRSVASLTEASEATSAAASQVSSTAQSVAERAATIRGQITDYLREAQADDAGEQEGADIVALAPAGKRAA</sequence>
<dbReference type="GO" id="GO:0004888">
    <property type="term" value="F:transmembrane signaling receptor activity"/>
    <property type="evidence" value="ECO:0007669"/>
    <property type="project" value="InterPro"/>
</dbReference>
<dbReference type="Proteomes" id="UP000308054">
    <property type="component" value="Unassembled WGS sequence"/>
</dbReference>
<gene>
    <name evidence="10" type="ORF">E5163_04850</name>
</gene>
<feature type="domain" description="T-SNARE coiled-coil homology" evidence="8">
    <location>
        <begin position="460"/>
        <end position="522"/>
    </location>
</feature>
<dbReference type="Gene3D" id="6.10.340.10">
    <property type="match status" value="1"/>
</dbReference>
<protein>
    <submittedName>
        <fullName evidence="10">HAMP domain-containing protein</fullName>
    </submittedName>
</protein>
<dbReference type="RefSeq" id="WP_135994949.1">
    <property type="nucleotide sequence ID" value="NZ_CP071057.1"/>
</dbReference>
<evidence type="ECO:0000313" key="10">
    <source>
        <dbReference type="EMBL" id="TGY90450.1"/>
    </source>
</evidence>
<keyword evidence="11" id="KW-1185">Reference proteome</keyword>
<dbReference type="InterPro" id="IPR004090">
    <property type="entry name" value="Chemotax_Me-accpt_rcpt"/>
</dbReference>
<keyword evidence="2" id="KW-0997">Cell inner membrane</keyword>
<dbReference type="Gene3D" id="1.10.287.950">
    <property type="entry name" value="Methyl-accepting chemotaxis protein"/>
    <property type="match status" value="1"/>
</dbReference>
<dbReference type="CDD" id="cd06225">
    <property type="entry name" value="HAMP"/>
    <property type="match status" value="1"/>
</dbReference>
<dbReference type="InterPro" id="IPR004089">
    <property type="entry name" value="MCPsignal_dom"/>
</dbReference>
<feature type="domain" description="Methyl-accepting transducer" evidence="7">
    <location>
        <begin position="294"/>
        <end position="544"/>
    </location>
</feature>
<dbReference type="PROSITE" id="PS50111">
    <property type="entry name" value="CHEMOTAXIS_TRANSDUC_2"/>
    <property type="match status" value="1"/>
</dbReference>
<name>A0A4S2H475_9PROT</name>
<dbReference type="PROSITE" id="PS50885">
    <property type="entry name" value="HAMP"/>
    <property type="match status" value="1"/>
</dbReference>
<dbReference type="GO" id="GO:0006935">
    <property type="term" value="P:chemotaxis"/>
    <property type="evidence" value="ECO:0007669"/>
    <property type="project" value="InterPro"/>
</dbReference>
<comment type="subcellular location">
    <subcellularLocation>
        <location evidence="1">Cell inner membrane</location>
        <topology evidence="1">Multi-pass membrane protein</topology>
    </subcellularLocation>
</comment>
<evidence type="ECO:0000259" key="9">
    <source>
        <dbReference type="PROSITE" id="PS50885"/>
    </source>
</evidence>
<keyword evidence="3 5" id="KW-0807">Transducer</keyword>
<reference evidence="10 11" key="1">
    <citation type="journal article" date="2017" name="Int. J. Syst. Evol. Microbiol.">
        <title>Marinicauda algicola sp. nov., isolated from a marine red alga Rhodosorus marinus.</title>
        <authorList>
            <person name="Jeong S.E."/>
            <person name="Jeon S.H."/>
            <person name="Chun B.H."/>
            <person name="Kim D.W."/>
            <person name="Jeon C.O."/>
        </authorList>
    </citation>
    <scope>NUCLEOTIDE SEQUENCE [LARGE SCALE GENOMIC DNA]</scope>
    <source>
        <strain evidence="10 11">JCM 31718</strain>
    </source>
</reference>
<feature type="region of interest" description="Disordered" evidence="6">
    <location>
        <begin position="319"/>
        <end position="338"/>
    </location>
</feature>
<keyword evidence="2" id="KW-0472">Membrane</keyword>
<evidence type="ECO:0000313" key="11">
    <source>
        <dbReference type="Proteomes" id="UP000308054"/>
    </source>
</evidence>
<comment type="caution">
    <text evidence="10">The sequence shown here is derived from an EMBL/GenBank/DDBJ whole genome shotgun (WGS) entry which is preliminary data.</text>
</comment>